<reference evidence="1" key="1">
    <citation type="submission" date="2021-06" db="EMBL/GenBank/DDBJ databases">
        <authorList>
            <person name="Kallberg Y."/>
            <person name="Tangrot J."/>
            <person name="Rosling A."/>
        </authorList>
    </citation>
    <scope>NUCLEOTIDE SEQUENCE</scope>
    <source>
        <strain evidence="1">AU212A</strain>
    </source>
</reference>
<name>A0ACA9NUH9_9GLOM</name>
<comment type="caution">
    <text evidence="1">The sequence shown here is derived from an EMBL/GenBank/DDBJ whole genome shotgun (WGS) entry which is preliminary data.</text>
</comment>
<sequence length="44" mass="5043">SKEAMISFSEKNCLKFPVISGEESKQIQEELKKLEDEKSLQILS</sequence>
<organism evidence="1 2">
    <name type="scientific">Scutellospora calospora</name>
    <dbReference type="NCBI Taxonomy" id="85575"/>
    <lineage>
        <taxon>Eukaryota</taxon>
        <taxon>Fungi</taxon>
        <taxon>Fungi incertae sedis</taxon>
        <taxon>Mucoromycota</taxon>
        <taxon>Glomeromycotina</taxon>
        <taxon>Glomeromycetes</taxon>
        <taxon>Diversisporales</taxon>
        <taxon>Gigasporaceae</taxon>
        <taxon>Scutellospora</taxon>
    </lineage>
</organism>
<feature type="non-terminal residue" evidence="1">
    <location>
        <position position="1"/>
    </location>
</feature>
<dbReference type="EMBL" id="CAJVPM010029483">
    <property type="protein sequence ID" value="CAG8673491.1"/>
    <property type="molecule type" value="Genomic_DNA"/>
</dbReference>
<evidence type="ECO:0000313" key="2">
    <source>
        <dbReference type="Proteomes" id="UP000789860"/>
    </source>
</evidence>
<gene>
    <name evidence="1" type="ORF">SCALOS_LOCUS9464</name>
</gene>
<keyword evidence="2" id="KW-1185">Reference proteome</keyword>
<dbReference type="Proteomes" id="UP000789860">
    <property type="component" value="Unassembled WGS sequence"/>
</dbReference>
<proteinExistence type="predicted"/>
<feature type="non-terminal residue" evidence="1">
    <location>
        <position position="44"/>
    </location>
</feature>
<evidence type="ECO:0000313" key="1">
    <source>
        <dbReference type="EMBL" id="CAG8673491.1"/>
    </source>
</evidence>
<protein>
    <submittedName>
        <fullName evidence="1">2998_t:CDS:1</fullName>
    </submittedName>
</protein>
<accession>A0ACA9NUH9</accession>